<protein>
    <submittedName>
        <fullName evidence="12">Helicase</fullName>
    </submittedName>
</protein>
<evidence type="ECO:0000256" key="5">
    <source>
        <dbReference type="ARBA" id="ARBA00022741"/>
    </source>
</evidence>
<sequence length="616" mass="68418">MHVRKKEKRPDKSFARQIGKDYLSLLHTYLKPQWRSALLMSLLLLISIGLQMVNPQLLQMFIDAALQGSAKSTLVTFGVLFVVIALGTQGLSTLAIYLSENVAWTATNRLREDLVAHCLSLDMAFHKDHTPGELIQRVDSDVDALASFFSQAIIQLVGNLLLMIGMVLVLFSKDWRLGLMMLAFIILAFVFVTVVNAFGLPRWLAFYAKNAEFFGQLGEYLEGTEEIRGNGAAPFVMHRFYLFLRQWIAVSQRGIVAVGLWFAGTMTIFSLGNMMALVAGSWLLGAHVISYGTVLMTFYYTNLIMVPIGQVRDQLQELQGAGVAIQRIQLLLKTHSLRRDDDQVRTLQPVGGTTLPVPGSHQHHEPLLAGALDVAFERVTFGYNEDEPVLRDLSFHLPSGKILGVLGRTGSGKTTLARLLLRFYEIQSGSICLNGVPLQKIGVDQVRQRIAMVTQDVQLFQGSVRDNLTFFKRHVSDEHIIAVLNELGLGRWLQALPDGLESELGGDGTGISAGEAQLLAFARVFLEHSDLVLLDEASSRLDPATEQVIERALERLLQGRTSIIIAHRLATVQRADYILILRDGQVLEFGPRAELQANPDSHFSHLLAHNLQEVHS</sequence>
<keyword evidence="4 9" id="KW-0812">Transmembrane</keyword>
<feature type="transmembrane region" description="Helical" evidence="9">
    <location>
        <begin position="178"/>
        <end position="200"/>
    </location>
</feature>
<feature type="transmembrane region" description="Helical" evidence="9">
    <location>
        <begin position="247"/>
        <end position="269"/>
    </location>
</feature>
<dbReference type="InterPro" id="IPR036640">
    <property type="entry name" value="ABC1_TM_sf"/>
</dbReference>
<dbReference type="SMART" id="SM00382">
    <property type="entry name" value="AAA"/>
    <property type="match status" value="1"/>
</dbReference>
<dbReference type="PROSITE" id="PS50893">
    <property type="entry name" value="ABC_TRANSPORTER_2"/>
    <property type="match status" value="1"/>
</dbReference>
<evidence type="ECO:0000313" key="12">
    <source>
        <dbReference type="EMBL" id="GCE15570.1"/>
    </source>
</evidence>
<keyword evidence="13" id="KW-1185">Reference proteome</keyword>
<dbReference type="GO" id="GO:0004386">
    <property type="term" value="F:helicase activity"/>
    <property type="evidence" value="ECO:0007669"/>
    <property type="project" value="UniProtKB-KW"/>
</dbReference>
<dbReference type="PANTHER" id="PTHR43394">
    <property type="entry name" value="ATP-DEPENDENT PERMEASE MDL1, MITOCHONDRIAL"/>
    <property type="match status" value="1"/>
</dbReference>
<dbReference type="SUPFAM" id="SSF52540">
    <property type="entry name" value="P-loop containing nucleoside triphosphate hydrolases"/>
    <property type="match status" value="1"/>
</dbReference>
<gene>
    <name evidence="12" type="ORF">KTT_54290</name>
</gene>
<feature type="transmembrane region" description="Helical" evidence="9">
    <location>
        <begin position="148"/>
        <end position="171"/>
    </location>
</feature>
<dbReference type="InterPro" id="IPR003593">
    <property type="entry name" value="AAA+_ATPase"/>
</dbReference>
<dbReference type="CDD" id="cd07346">
    <property type="entry name" value="ABC_6TM_exporters"/>
    <property type="match status" value="1"/>
</dbReference>
<keyword evidence="12" id="KW-0378">Hydrolase</keyword>
<dbReference type="InterPro" id="IPR039421">
    <property type="entry name" value="Type_1_exporter"/>
</dbReference>
<keyword evidence="8 9" id="KW-0472">Membrane</keyword>
<comment type="subcellular location">
    <subcellularLocation>
        <location evidence="1">Cell membrane</location>
        <topology evidence="1">Multi-pass membrane protein</topology>
    </subcellularLocation>
</comment>
<dbReference type="GO" id="GO:0015421">
    <property type="term" value="F:ABC-type oligopeptide transporter activity"/>
    <property type="evidence" value="ECO:0007669"/>
    <property type="project" value="TreeGrafter"/>
</dbReference>
<dbReference type="SUPFAM" id="SSF90123">
    <property type="entry name" value="ABC transporter transmembrane region"/>
    <property type="match status" value="1"/>
</dbReference>
<keyword evidence="5" id="KW-0547">Nucleotide-binding</keyword>
<feature type="transmembrane region" description="Helical" evidence="9">
    <location>
        <begin position="276"/>
        <end position="300"/>
    </location>
</feature>
<dbReference type="Gene3D" id="3.40.50.300">
    <property type="entry name" value="P-loop containing nucleotide triphosphate hydrolases"/>
    <property type="match status" value="1"/>
</dbReference>
<name>A0A402A8S9_9CHLR</name>
<keyword evidence="3" id="KW-1003">Cell membrane</keyword>
<dbReference type="InterPro" id="IPR027417">
    <property type="entry name" value="P-loop_NTPase"/>
</dbReference>
<organism evidence="12 13">
    <name type="scientific">Tengunoibacter tsumagoiensis</name>
    <dbReference type="NCBI Taxonomy" id="2014871"/>
    <lineage>
        <taxon>Bacteria</taxon>
        <taxon>Bacillati</taxon>
        <taxon>Chloroflexota</taxon>
        <taxon>Ktedonobacteria</taxon>
        <taxon>Ktedonobacterales</taxon>
        <taxon>Dictyobacteraceae</taxon>
        <taxon>Tengunoibacter</taxon>
    </lineage>
</organism>
<evidence type="ECO:0000256" key="2">
    <source>
        <dbReference type="ARBA" id="ARBA00022448"/>
    </source>
</evidence>
<reference evidence="13" key="1">
    <citation type="submission" date="2018-12" db="EMBL/GenBank/DDBJ databases">
        <title>Tengunoibacter tsumagoiensis gen. nov., sp. nov., Dictyobacter kobayashii sp. nov., D. alpinus sp. nov., and D. joshuensis sp. nov. and description of Dictyobacteraceae fam. nov. within the order Ktedonobacterales isolated from Tengu-no-mugimeshi.</title>
        <authorList>
            <person name="Wang C.M."/>
            <person name="Zheng Y."/>
            <person name="Sakai Y."/>
            <person name="Toyoda A."/>
            <person name="Minakuchi Y."/>
            <person name="Abe K."/>
            <person name="Yokota A."/>
            <person name="Yabe S."/>
        </authorList>
    </citation>
    <scope>NUCLEOTIDE SEQUENCE [LARGE SCALE GENOMIC DNA]</scope>
    <source>
        <strain evidence="13">Uno3</strain>
    </source>
</reference>
<keyword evidence="2" id="KW-0813">Transport</keyword>
<dbReference type="GO" id="GO:0016887">
    <property type="term" value="F:ATP hydrolysis activity"/>
    <property type="evidence" value="ECO:0007669"/>
    <property type="project" value="InterPro"/>
</dbReference>
<dbReference type="PROSITE" id="PS00211">
    <property type="entry name" value="ABC_TRANSPORTER_1"/>
    <property type="match status" value="1"/>
</dbReference>
<dbReference type="InterPro" id="IPR017871">
    <property type="entry name" value="ABC_transporter-like_CS"/>
</dbReference>
<dbReference type="InterPro" id="IPR011527">
    <property type="entry name" value="ABC1_TM_dom"/>
</dbReference>
<dbReference type="PROSITE" id="PS50929">
    <property type="entry name" value="ABC_TM1F"/>
    <property type="match status" value="1"/>
</dbReference>
<accession>A0A402A8S9</accession>
<dbReference type="GO" id="GO:0005524">
    <property type="term" value="F:ATP binding"/>
    <property type="evidence" value="ECO:0007669"/>
    <property type="project" value="UniProtKB-KW"/>
</dbReference>
<comment type="caution">
    <text evidence="12">The sequence shown here is derived from an EMBL/GenBank/DDBJ whole genome shotgun (WGS) entry which is preliminary data.</text>
</comment>
<keyword evidence="6" id="KW-0067">ATP-binding</keyword>
<feature type="transmembrane region" description="Helical" evidence="9">
    <location>
        <begin position="74"/>
        <end position="98"/>
    </location>
</feature>
<evidence type="ECO:0000259" key="11">
    <source>
        <dbReference type="PROSITE" id="PS50929"/>
    </source>
</evidence>
<dbReference type="OrthoDB" id="9762790at2"/>
<dbReference type="PANTHER" id="PTHR43394:SF1">
    <property type="entry name" value="ATP-BINDING CASSETTE SUB-FAMILY B MEMBER 10, MITOCHONDRIAL"/>
    <property type="match status" value="1"/>
</dbReference>
<evidence type="ECO:0000256" key="3">
    <source>
        <dbReference type="ARBA" id="ARBA00022475"/>
    </source>
</evidence>
<evidence type="ECO:0000256" key="7">
    <source>
        <dbReference type="ARBA" id="ARBA00022989"/>
    </source>
</evidence>
<keyword evidence="7 9" id="KW-1133">Transmembrane helix</keyword>
<feature type="domain" description="ABC transmembrane type-1" evidence="11">
    <location>
        <begin position="38"/>
        <end position="320"/>
    </location>
</feature>
<feature type="domain" description="ABC transporter" evidence="10">
    <location>
        <begin position="374"/>
        <end position="608"/>
    </location>
</feature>
<dbReference type="EMBL" id="BIFR01000002">
    <property type="protein sequence ID" value="GCE15570.1"/>
    <property type="molecule type" value="Genomic_DNA"/>
</dbReference>
<dbReference type="AlphaFoldDB" id="A0A402A8S9"/>
<evidence type="ECO:0000256" key="9">
    <source>
        <dbReference type="SAM" id="Phobius"/>
    </source>
</evidence>
<dbReference type="Gene3D" id="1.20.1560.10">
    <property type="entry name" value="ABC transporter type 1, transmembrane domain"/>
    <property type="match status" value="1"/>
</dbReference>
<dbReference type="RefSeq" id="WP_126583013.1">
    <property type="nucleotide sequence ID" value="NZ_BIFR01000002.1"/>
</dbReference>
<keyword evidence="12" id="KW-0347">Helicase</keyword>
<dbReference type="FunFam" id="3.40.50.300:FF:000299">
    <property type="entry name" value="ABC transporter ATP-binding protein/permease"/>
    <property type="match status" value="1"/>
</dbReference>
<proteinExistence type="predicted"/>
<evidence type="ECO:0000256" key="1">
    <source>
        <dbReference type="ARBA" id="ARBA00004651"/>
    </source>
</evidence>
<dbReference type="InterPro" id="IPR003439">
    <property type="entry name" value="ABC_transporter-like_ATP-bd"/>
</dbReference>
<evidence type="ECO:0000259" key="10">
    <source>
        <dbReference type="PROSITE" id="PS50893"/>
    </source>
</evidence>
<dbReference type="Pfam" id="PF00005">
    <property type="entry name" value="ABC_tran"/>
    <property type="match status" value="1"/>
</dbReference>
<evidence type="ECO:0000256" key="6">
    <source>
        <dbReference type="ARBA" id="ARBA00022840"/>
    </source>
</evidence>
<evidence type="ECO:0000256" key="8">
    <source>
        <dbReference type="ARBA" id="ARBA00023136"/>
    </source>
</evidence>
<dbReference type="GO" id="GO:0005886">
    <property type="term" value="C:plasma membrane"/>
    <property type="evidence" value="ECO:0007669"/>
    <property type="project" value="UniProtKB-SubCell"/>
</dbReference>
<dbReference type="Proteomes" id="UP000287352">
    <property type="component" value="Unassembled WGS sequence"/>
</dbReference>
<dbReference type="Pfam" id="PF00664">
    <property type="entry name" value="ABC_membrane"/>
    <property type="match status" value="1"/>
</dbReference>
<evidence type="ECO:0000256" key="4">
    <source>
        <dbReference type="ARBA" id="ARBA00022692"/>
    </source>
</evidence>
<evidence type="ECO:0000313" key="13">
    <source>
        <dbReference type="Proteomes" id="UP000287352"/>
    </source>
</evidence>